<dbReference type="OMA" id="DSNYFMN"/>
<dbReference type="OrthoDB" id="1922282at2759"/>
<gene>
    <name evidence="2" type="ORF">DIURU_004582</name>
</gene>
<evidence type="ECO:0000313" key="3">
    <source>
        <dbReference type="Proteomes" id="UP000449547"/>
    </source>
</evidence>
<organism evidence="2 3">
    <name type="scientific">Diutina rugosa</name>
    <name type="common">Yeast</name>
    <name type="synonym">Candida rugosa</name>
    <dbReference type="NCBI Taxonomy" id="5481"/>
    <lineage>
        <taxon>Eukaryota</taxon>
        <taxon>Fungi</taxon>
        <taxon>Dikarya</taxon>
        <taxon>Ascomycota</taxon>
        <taxon>Saccharomycotina</taxon>
        <taxon>Pichiomycetes</taxon>
        <taxon>Debaryomycetaceae</taxon>
        <taxon>Diutina</taxon>
    </lineage>
</organism>
<accession>A0A642UL21</accession>
<dbReference type="EMBL" id="SWFT01000137">
    <property type="protein sequence ID" value="KAA8898738.1"/>
    <property type="molecule type" value="Genomic_DNA"/>
</dbReference>
<protein>
    <recommendedName>
        <fullName evidence="1">DnaJ homologue subfamily C member 28 conserved domain-containing protein</fullName>
    </recommendedName>
</protein>
<dbReference type="PANTHER" id="PTHR39394:SF1">
    <property type="entry name" value="DNAJ HOMOLOGUE SUBFAMILY C MEMBER 28 CONSERVED DOMAIN-CONTAINING PROTEIN"/>
    <property type="match status" value="1"/>
</dbReference>
<evidence type="ECO:0000313" key="2">
    <source>
        <dbReference type="EMBL" id="KAA8898738.1"/>
    </source>
</evidence>
<name>A0A642UL21_DIURU</name>
<evidence type="ECO:0000259" key="1">
    <source>
        <dbReference type="Pfam" id="PF09350"/>
    </source>
</evidence>
<keyword evidence="3" id="KW-1185">Reference proteome</keyword>
<feature type="domain" description="DnaJ homologue subfamily C member 28 conserved" evidence="1">
    <location>
        <begin position="188"/>
        <end position="257"/>
    </location>
</feature>
<dbReference type="Pfam" id="PF09350">
    <property type="entry name" value="DJC28_CD"/>
    <property type="match status" value="1"/>
</dbReference>
<proteinExistence type="predicted"/>
<sequence>MRLRPHPSVIRCRRLYSKKPTENASKESEEAERDHSALIDRFTQIAEAKLQHSGNPSQQAKLDPTFNKLYDQYKPNSIDQRAAGYIKSEPLLNTNPHAKDIAQAQPWKGSESVIDGNLRMLMDSAPKPMKNNGRRLHDAREASLDYKLNPKKSEDEQFREMYRERLLGPSMFKTNGPSSGVDLIGSVAGAKINASINQDTGKFDSAEMTSIRGKPLDRDHLRNSTDTNYFMNQLLNKQQVLPPFVESQQSIHSEITGLRKSLDDRWFNYVLNKSAISNQLHLKSATLFGGLELFKANFSPNVILTLPEKDQEYVEAHVADINQKIRSYNLQCPSTHLHRLKLSVDKESNESYQRMVFLVKIPPV</sequence>
<dbReference type="VEuPathDB" id="FungiDB:DIURU_004582"/>
<dbReference type="PANTHER" id="PTHR39394">
    <property type="entry name" value="YALI0E31793P"/>
    <property type="match status" value="1"/>
</dbReference>
<comment type="caution">
    <text evidence="2">The sequence shown here is derived from an EMBL/GenBank/DDBJ whole genome shotgun (WGS) entry which is preliminary data.</text>
</comment>
<dbReference type="InterPro" id="IPR018961">
    <property type="entry name" value="DnaJ_homolog_subfam-C_membr-28"/>
</dbReference>
<reference evidence="2 3" key="1">
    <citation type="submission" date="2019-07" db="EMBL/GenBank/DDBJ databases">
        <title>Genome assembly of two rare yeast pathogens: Diutina rugosa and Trichomonascus ciferrii.</title>
        <authorList>
            <person name="Mixao V."/>
            <person name="Saus E."/>
            <person name="Hansen A."/>
            <person name="Lass-Flor C."/>
            <person name="Gabaldon T."/>
        </authorList>
    </citation>
    <scope>NUCLEOTIDE SEQUENCE [LARGE SCALE GENOMIC DNA]</scope>
    <source>
        <strain evidence="2 3">CBS 613</strain>
    </source>
</reference>
<dbReference type="Proteomes" id="UP000449547">
    <property type="component" value="Unassembled WGS sequence"/>
</dbReference>
<dbReference type="RefSeq" id="XP_034010663.1">
    <property type="nucleotide sequence ID" value="XM_034157471.1"/>
</dbReference>
<dbReference type="AlphaFoldDB" id="A0A642UL21"/>
<dbReference type="GeneID" id="54783233"/>